<feature type="compositionally biased region" description="Low complexity" evidence="1">
    <location>
        <begin position="11"/>
        <end position="23"/>
    </location>
</feature>
<dbReference type="EMBL" id="BDRX01000095">
    <property type="protein sequence ID" value="GBF97263.1"/>
    <property type="molecule type" value="Genomic_DNA"/>
</dbReference>
<feature type="compositionally biased region" description="Low complexity" evidence="1">
    <location>
        <begin position="30"/>
        <end position="39"/>
    </location>
</feature>
<dbReference type="GO" id="GO:0008757">
    <property type="term" value="F:S-adenosylmethionine-dependent methyltransferase activity"/>
    <property type="evidence" value="ECO:0007669"/>
    <property type="project" value="InterPro"/>
</dbReference>
<protein>
    <submittedName>
        <fullName evidence="3">Methyltransferase type 11</fullName>
    </submittedName>
</protein>
<dbReference type="Gene3D" id="3.40.50.150">
    <property type="entry name" value="Vaccinia Virus protein VP39"/>
    <property type="match status" value="1"/>
</dbReference>
<dbReference type="Pfam" id="PF08241">
    <property type="entry name" value="Methyltransf_11"/>
    <property type="match status" value="1"/>
</dbReference>
<evidence type="ECO:0000313" key="3">
    <source>
        <dbReference type="EMBL" id="GBF97263.1"/>
    </source>
</evidence>
<dbReference type="Proteomes" id="UP000247498">
    <property type="component" value="Unassembled WGS sequence"/>
</dbReference>
<keyword evidence="4" id="KW-1185">Reference proteome</keyword>
<dbReference type="OrthoDB" id="2013972at2759"/>
<dbReference type="InterPro" id="IPR029063">
    <property type="entry name" value="SAM-dependent_MTases_sf"/>
</dbReference>
<keyword evidence="3" id="KW-0808">Transferase</keyword>
<name>A0A2V0PH68_9CHLO</name>
<dbReference type="STRING" id="307507.A0A2V0PH68"/>
<evidence type="ECO:0000313" key="4">
    <source>
        <dbReference type="Proteomes" id="UP000247498"/>
    </source>
</evidence>
<dbReference type="InterPro" id="IPR050508">
    <property type="entry name" value="Methyltransf_Superfamily"/>
</dbReference>
<dbReference type="AlphaFoldDB" id="A0A2V0PH68"/>
<feature type="region of interest" description="Disordered" evidence="1">
    <location>
        <begin position="1"/>
        <end position="39"/>
    </location>
</feature>
<evidence type="ECO:0000256" key="1">
    <source>
        <dbReference type="SAM" id="MobiDB-lite"/>
    </source>
</evidence>
<dbReference type="PANTHER" id="PTHR42912:SF68">
    <property type="entry name" value="METHYLTRANSFERASE TYPE 11 DOMAIN-CONTAINING PROTEIN"/>
    <property type="match status" value="1"/>
</dbReference>
<sequence length="372" mass="39761">MQGQRLLQGSAHRPAAKPQQQPRQPRRRPAAAPRAAAGSSAAPAAAAAAPVAPPPPAIMGVVEGLFQWKPLFNMAAKKARSMIVQRGEAIGIDWAGAMAKRRAHDWDAELKGVVNYAVTYPDYYTKAFHAYEQGNLCWDSALEVTLAAQSVHAGVMDPANKAFRRDGDAALRGAYGERTRQLMAAQGFDPASVRSAVDLGCATGLSSLALLEAFPGAAVTGVDLSPYFLAVGRYEQREREADTGRPEALSFVHAPAEATGLPAASCDLVSMCLVAHELPQSATRAILREAYRLLKPGGVMAIMEMNPASPAFQRIFSNPFAFAAFKSTEPHLTEYVTLDLAAAYTDAGFNAPQQLENTPRHRTVVARKPQAA</sequence>
<dbReference type="SUPFAM" id="SSF53335">
    <property type="entry name" value="S-adenosyl-L-methionine-dependent methyltransferases"/>
    <property type="match status" value="1"/>
</dbReference>
<feature type="region of interest" description="Disordered" evidence="1">
    <location>
        <begin position="352"/>
        <end position="372"/>
    </location>
</feature>
<dbReference type="InterPro" id="IPR013216">
    <property type="entry name" value="Methyltransf_11"/>
</dbReference>
<dbReference type="GO" id="GO:0032259">
    <property type="term" value="P:methylation"/>
    <property type="evidence" value="ECO:0007669"/>
    <property type="project" value="UniProtKB-KW"/>
</dbReference>
<dbReference type="CDD" id="cd02440">
    <property type="entry name" value="AdoMet_MTases"/>
    <property type="match status" value="1"/>
</dbReference>
<evidence type="ECO:0000259" key="2">
    <source>
        <dbReference type="Pfam" id="PF08241"/>
    </source>
</evidence>
<accession>A0A2V0PH68</accession>
<proteinExistence type="predicted"/>
<organism evidence="3 4">
    <name type="scientific">Raphidocelis subcapitata</name>
    <dbReference type="NCBI Taxonomy" id="307507"/>
    <lineage>
        <taxon>Eukaryota</taxon>
        <taxon>Viridiplantae</taxon>
        <taxon>Chlorophyta</taxon>
        <taxon>core chlorophytes</taxon>
        <taxon>Chlorophyceae</taxon>
        <taxon>CS clade</taxon>
        <taxon>Sphaeropleales</taxon>
        <taxon>Selenastraceae</taxon>
        <taxon>Raphidocelis</taxon>
    </lineage>
</organism>
<gene>
    <name evidence="3" type="ORF">Rsub_09954</name>
</gene>
<dbReference type="PANTHER" id="PTHR42912">
    <property type="entry name" value="METHYLTRANSFERASE"/>
    <property type="match status" value="1"/>
</dbReference>
<dbReference type="InParanoid" id="A0A2V0PH68"/>
<feature type="domain" description="Methyltransferase type 11" evidence="2">
    <location>
        <begin position="197"/>
        <end position="302"/>
    </location>
</feature>
<keyword evidence="3" id="KW-0489">Methyltransferase</keyword>
<comment type="caution">
    <text evidence="3">The sequence shown here is derived from an EMBL/GenBank/DDBJ whole genome shotgun (WGS) entry which is preliminary data.</text>
</comment>
<reference evidence="3 4" key="1">
    <citation type="journal article" date="2018" name="Sci. Rep.">
        <title>Raphidocelis subcapitata (=Pseudokirchneriella subcapitata) provides an insight into genome evolution and environmental adaptations in the Sphaeropleales.</title>
        <authorList>
            <person name="Suzuki S."/>
            <person name="Yamaguchi H."/>
            <person name="Nakajima N."/>
            <person name="Kawachi M."/>
        </authorList>
    </citation>
    <scope>NUCLEOTIDE SEQUENCE [LARGE SCALE GENOMIC DNA]</scope>
    <source>
        <strain evidence="3 4">NIES-35</strain>
    </source>
</reference>